<accession>A0A0Q3RFM3</accession>
<dbReference type="Gramene" id="KQK12034">
    <property type="protein sequence ID" value="KQK12034"/>
    <property type="gene ID" value="BRADI_1g01160v3"/>
</dbReference>
<dbReference type="PANTHER" id="PTHR33085:SF138">
    <property type="entry name" value="DUF1618 DOMAIN-CONTAINING PROTEIN"/>
    <property type="match status" value="1"/>
</dbReference>
<dbReference type="AlphaFoldDB" id="A0A0Q3RFM3"/>
<organism evidence="1">
    <name type="scientific">Brachypodium distachyon</name>
    <name type="common">Purple false brome</name>
    <name type="synonym">Trachynia distachya</name>
    <dbReference type="NCBI Taxonomy" id="15368"/>
    <lineage>
        <taxon>Eukaryota</taxon>
        <taxon>Viridiplantae</taxon>
        <taxon>Streptophyta</taxon>
        <taxon>Embryophyta</taxon>
        <taxon>Tracheophyta</taxon>
        <taxon>Spermatophyta</taxon>
        <taxon>Magnoliopsida</taxon>
        <taxon>Liliopsida</taxon>
        <taxon>Poales</taxon>
        <taxon>Poaceae</taxon>
        <taxon>BOP clade</taxon>
        <taxon>Pooideae</taxon>
        <taxon>Stipodae</taxon>
        <taxon>Brachypodieae</taxon>
        <taxon>Brachypodium</taxon>
    </lineage>
</organism>
<dbReference type="PANTHER" id="PTHR33085">
    <property type="entry name" value="OS12G0113100 PROTEIN-RELATED"/>
    <property type="match status" value="1"/>
</dbReference>
<reference evidence="2" key="3">
    <citation type="submission" date="2018-08" db="UniProtKB">
        <authorList>
            <consortium name="EnsemblPlants"/>
        </authorList>
    </citation>
    <scope>IDENTIFICATION</scope>
    <source>
        <strain evidence="2">cv. Bd21</strain>
    </source>
</reference>
<reference evidence="1" key="2">
    <citation type="submission" date="2017-06" db="EMBL/GenBank/DDBJ databases">
        <title>WGS assembly of Brachypodium distachyon.</title>
        <authorList>
            <consortium name="The International Brachypodium Initiative"/>
            <person name="Lucas S."/>
            <person name="Harmon-Smith M."/>
            <person name="Lail K."/>
            <person name="Tice H."/>
            <person name="Grimwood J."/>
            <person name="Bruce D."/>
            <person name="Barry K."/>
            <person name="Shu S."/>
            <person name="Lindquist E."/>
            <person name="Wang M."/>
            <person name="Pitluck S."/>
            <person name="Vogel J.P."/>
            <person name="Garvin D.F."/>
            <person name="Mockler T.C."/>
            <person name="Schmutz J."/>
            <person name="Rokhsar D."/>
            <person name="Bevan M.W."/>
        </authorList>
    </citation>
    <scope>NUCLEOTIDE SEQUENCE</scope>
    <source>
        <strain evidence="1">Bd21</strain>
    </source>
</reference>
<evidence type="ECO:0000313" key="3">
    <source>
        <dbReference type="Proteomes" id="UP000008810"/>
    </source>
</evidence>
<evidence type="ECO:0000313" key="1">
    <source>
        <dbReference type="EMBL" id="KQK12034.1"/>
    </source>
</evidence>
<dbReference type="EnsemblPlants" id="KQK12034">
    <property type="protein sequence ID" value="KQK12034"/>
    <property type="gene ID" value="BRADI_1g01160v3"/>
</dbReference>
<dbReference type="Pfam" id="PF07893">
    <property type="entry name" value="DUF1668"/>
    <property type="match status" value="1"/>
</dbReference>
<evidence type="ECO:0000313" key="2">
    <source>
        <dbReference type="EnsemblPlants" id="KQK12034"/>
    </source>
</evidence>
<gene>
    <name evidence="1" type="ORF">BRADI_1g01160v3</name>
</gene>
<proteinExistence type="predicted"/>
<name>A0A0Q3RFM3_BRADI</name>
<evidence type="ECO:0008006" key="4">
    <source>
        <dbReference type="Google" id="ProtNLM"/>
    </source>
</evidence>
<dbReference type="EMBL" id="CM000880">
    <property type="protein sequence ID" value="KQK12034.1"/>
    <property type="molecule type" value="Genomic_DNA"/>
</dbReference>
<protein>
    <recommendedName>
        <fullName evidence="4">DUF295 domain-containing protein</fullName>
    </recommendedName>
</protein>
<reference evidence="1 2" key="1">
    <citation type="journal article" date="2010" name="Nature">
        <title>Genome sequencing and analysis of the model grass Brachypodium distachyon.</title>
        <authorList>
            <consortium name="International Brachypodium Initiative"/>
        </authorList>
    </citation>
    <scope>NUCLEOTIDE SEQUENCE [LARGE SCALE GENOMIC DNA]</scope>
    <source>
        <strain evidence="1 2">Bd21</strain>
    </source>
</reference>
<dbReference type="Proteomes" id="UP000008810">
    <property type="component" value="Chromosome 1"/>
</dbReference>
<dbReference type="ExpressionAtlas" id="A0A0Q3RFM3">
    <property type="expression patterns" value="baseline"/>
</dbReference>
<keyword evidence="3" id="KW-1185">Reference proteome</keyword>
<dbReference type="OrthoDB" id="688194at2759"/>
<sequence>MAVWRFVNLLMRNRERGIYSLRRFDLSRNDDFFYATPEELASHGKRKKNQLEVVPIRLPPPLFIMRPAPSPAGGLGQCKVDAYALTESKVVFSDRHCRVLSYDTGSGGCALTMPSLHGPKLDPLAVTIPHGRDGGEGRVYIIERTLWPEKDRSFRFEAVVSDRLHAGGYRPFGTWECQSLPLPPLSLSSEQRAFVCSAAAVGDAICVSLSGIGTYGFDTASHTWSHTGDWMMPFSGVAEHVPELGLWLP</sequence>
<dbReference type="InterPro" id="IPR012871">
    <property type="entry name" value="DUF1668_ORYSA"/>
</dbReference>
<dbReference type="InParanoid" id="A0A0Q3RFM3"/>